<dbReference type="Proteomes" id="UP000030655">
    <property type="component" value="Unassembled WGS sequence"/>
</dbReference>
<organism evidence="2 3">
    <name type="scientific">Anncaliia algerae PRA339</name>
    <dbReference type="NCBI Taxonomy" id="1288291"/>
    <lineage>
        <taxon>Eukaryota</taxon>
        <taxon>Fungi</taxon>
        <taxon>Fungi incertae sedis</taxon>
        <taxon>Microsporidia</taxon>
        <taxon>Tubulinosematoidea</taxon>
        <taxon>Tubulinosematidae</taxon>
        <taxon>Anncaliia</taxon>
    </lineage>
</organism>
<keyword evidence="1" id="KW-0175">Coiled coil</keyword>
<feature type="coiled-coil region" evidence="1">
    <location>
        <begin position="64"/>
        <end position="138"/>
    </location>
</feature>
<keyword evidence="3" id="KW-1185">Reference proteome</keyword>
<dbReference type="AlphaFoldDB" id="A0A059EY50"/>
<reference evidence="3" key="1">
    <citation type="submission" date="2013-02" db="EMBL/GenBank/DDBJ databases">
        <authorList>
            <consortium name="The Broad Institute Genome Sequencing Platform"/>
            <person name="Cuomo C."/>
            <person name="Becnel J."/>
            <person name="Sanscrainte N."/>
            <person name="Walker B."/>
            <person name="Young S.K."/>
            <person name="Zeng Q."/>
            <person name="Gargeya S."/>
            <person name="Fitzgerald M."/>
            <person name="Haas B."/>
            <person name="Abouelleil A."/>
            <person name="Alvarado L."/>
            <person name="Arachchi H.M."/>
            <person name="Berlin A.M."/>
            <person name="Chapman S.B."/>
            <person name="Dewar J."/>
            <person name="Goldberg J."/>
            <person name="Griggs A."/>
            <person name="Gujja S."/>
            <person name="Hansen M."/>
            <person name="Howarth C."/>
            <person name="Imamovic A."/>
            <person name="Larimer J."/>
            <person name="McCowan C."/>
            <person name="Murphy C."/>
            <person name="Neiman D."/>
            <person name="Pearson M."/>
            <person name="Priest M."/>
            <person name="Roberts A."/>
            <person name="Saif S."/>
            <person name="Shea T."/>
            <person name="Sisk P."/>
            <person name="Sykes S."/>
            <person name="Wortman J."/>
            <person name="Nusbaum C."/>
            <person name="Birren B."/>
        </authorList>
    </citation>
    <scope>NUCLEOTIDE SEQUENCE [LARGE SCALE GENOMIC DNA]</scope>
    <source>
        <strain evidence="3">PRA339</strain>
    </source>
</reference>
<dbReference type="HOGENOM" id="CLU_1820351_0_0_1"/>
<dbReference type="OrthoDB" id="118550at2759"/>
<evidence type="ECO:0000256" key="1">
    <source>
        <dbReference type="SAM" id="Coils"/>
    </source>
</evidence>
<dbReference type="STRING" id="1288291.A0A059EY50"/>
<evidence type="ECO:0000313" key="2">
    <source>
        <dbReference type="EMBL" id="KCZ79850.1"/>
    </source>
</evidence>
<dbReference type="EMBL" id="KK365225">
    <property type="protein sequence ID" value="KCZ79850.1"/>
    <property type="molecule type" value="Genomic_DNA"/>
</dbReference>
<gene>
    <name evidence="2" type="ORF">H312_02763</name>
</gene>
<accession>A0A059EY50</accession>
<feature type="non-terminal residue" evidence="2">
    <location>
        <position position="1"/>
    </location>
</feature>
<protein>
    <submittedName>
        <fullName evidence="2">Uncharacterized protein</fullName>
    </submittedName>
</protein>
<dbReference type="VEuPathDB" id="MicrosporidiaDB:H312_02763"/>
<evidence type="ECO:0000313" key="3">
    <source>
        <dbReference type="Proteomes" id="UP000030655"/>
    </source>
</evidence>
<reference evidence="2 3" key="2">
    <citation type="submission" date="2014-03" db="EMBL/GenBank/DDBJ databases">
        <title>The Genome Sequence of Anncaliia algerae insect isolate PRA339.</title>
        <authorList>
            <consortium name="The Broad Institute Genome Sequencing Platform"/>
            <consortium name="The Broad Institute Genome Sequencing Center for Infectious Disease"/>
            <person name="Cuomo C."/>
            <person name="Becnel J."/>
            <person name="Sanscrainte N."/>
            <person name="Walker B."/>
            <person name="Young S.K."/>
            <person name="Zeng Q."/>
            <person name="Gargeya S."/>
            <person name="Fitzgerald M."/>
            <person name="Haas B."/>
            <person name="Abouelleil A."/>
            <person name="Alvarado L."/>
            <person name="Arachchi H.M."/>
            <person name="Berlin A.M."/>
            <person name="Chapman S.B."/>
            <person name="Dewar J."/>
            <person name="Goldberg J."/>
            <person name="Griggs A."/>
            <person name="Gujja S."/>
            <person name="Hansen M."/>
            <person name="Howarth C."/>
            <person name="Imamovic A."/>
            <person name="Larimer J."/>
            <person name="McCowan C."/>
            <person name="Murphy C."/>
            <person name="Neiman D."/>
            <person name="Pearson M."/>
            <person name="Priest M."/>
            <person name="Roberts A."/>
            <person name="Saif S."/>
            <person name="Shea T."/>
            <person name="Sisk P."/>
            <person name="Sykes S."/>
            <person name="Wortman J."/>
            <person name="Nusbaum C."/>
            <person name="Birren B."/>
        </authorList>
    </citation>
    <scope>NUCLEOTIDE SEQUENCE [LARGE SCALE GENOMIC DNA]</scope>
    <source>
        <strain evidence="2 3">PRA339</strain>
    </source>
</reference>
<proteinExistence type="predicted"/>
<name>A0A059EY50_9MICR</name>
<sequence>VGRDKGECILYFLKMDLNVTKLVHPNKRMADVIFLTSKVHPVVGSAAAKESLDLTKNPNFQIIIDKGKEQLLLEEKKLERLKKVLLESISLRIKEKVQDFKNIINSVDKEKNEIKEEIIDHEKDIKELSEIIKEMKNQCNEL</sequence>